<dbReference type="Pfam" id="PF01722">
    <property type="entry name" value="BolA"/>
    <property type="match status" value="1"/>
</dbReference>
<dbReference type="InterPro" id="IPR036065">
    <property type="entry name" value="BolA-like_sf"/>
</dbReference>
<dbReference type="Gene3D" id="3.30.300.90">
    <property type="entry name" value="BolA-like"/>
    <property type="match status" value="1"/>
</dbReference>
<dbReference type="EMBL" id="RXFM01000042">
    <property type="protein sequence ID" value="RST66501.1"/>
    <property type="molecule type" value="Genomic_DNA"/>
</dbReference>
<dbReference type="RefSeq" id="WP_126044775.1">
    <property type="nucleotide sequence ID" value="NZ_RXFM01000042.1"/>
</dbReference>
<evidence type="ECO:0000313" key="3">
    <source>
        <dbReference type="Proteomes" id="UP000279470"/>
    </source>
</evidence>
<evidence type="ECO:0000313" key="2">
    <source>
        <dbReference type="EMBL" id="RST66501.1"/>
    </source>
</evidence>
<evidence type="ECO:0000256" key="1">
    <source>
        <dbReference type="RuleBase" id="RU003860"/>
    </source>
</evidence>
<accession>A0A429XK32</accession>
<reference evidence="3" key="1">
    <citation type="submission" date="2018-11" db="EMBL/GenBank/DDBJ databases">
        <title>Phylogenetic, genomic, and biogeographic characterization of a novel and ubiquitous marine invertebrate-associated Rickettsiales parasite, Candidatus Marinoinvertebrata rohwerii, gen. nov., sp. nov.</title>
        <authorList>
            <person name="Klinges J.G."/>
            <person name="Rosales S.M."/>
            <person name="Mcminds R."/>
            <person name="Shaver E.C."/>
            <person name="Shantz A."/>
            <person name="Peters E.C."/>
            <person name="Burkepile D.E."/>
            <person name="Silliman B.R."/>
            <person name="Vega Thurber R.L."/>
        </authorList>
    </citation>
    <scope>NUCLEOTIDE SEQUENCE [LARGE SCALE GENOMIC DNA]</scope>
    <source>
        <strain evidence="3">a_cerv_44</strain>
    </source>
</reference>
<comment type="similarity">
    <text evidence="1">Belongs to the BolA/IbaG family.</text>
</comment>
<dbReference type="AlphaFoldDB" id="A0A429XK32"/>
<dbReference type="PANTHER" id="PTHR46230">
    <property type="match status" value="1"/>
</dbReference>
<dbReference type="Proteomes" id="UP000279470">
    <property type="component" value="Unassembled WGS sequence"/>
</dbReference>
<protein>
    <submittedName>
        <fullName evidence="2">BolA family transcriptional regulator</fullName>
    </submittedName>
</protein>
<dbReference type="SUPFAM" id="SSF82657">
    <property type="entry name" value="BolA-like"/>
    <property type="match status" value="1"/>
</dbReference>
<dbReference type="GO" id="GO:0016226">
    <property type="term" value="P:iron-sulfur cluster assembly"/>
    <property type="evidence" value="ECO:0007669"/>
    <property type="project" value="TreeGrafter"/>
</dbReference>
<dbReference type="PIRSF" id="PIRSF003113">
    <property type="entry name" value="BolA"/>
    <property type="match status" value="1"/>
</dbReference>
<dbReference type="PANTHER" id="PTHR46230:SF7">
    <property type="entry name" value="BOLA-LIKE PROTEIN 1"/>
    <property type="match status" value="1"/>
</dbReference>
<gene>
    <name evidence="2" type="ORF">EIC27_03595</name>
</gene>
<keyword evidence="3" id="KW-1185">Reference proteome</keyword>
<proteinExistence type="inferred from homology"/>
<dbReference type="OrthoDB" id="9811118at2"/>
<name>A0A429XK32_9RICK</name>
<comment type="caution">
    <text evidence="2">The sequence shown here is derived from an EMBL/GenBank/DDBJ whole genome shotgun (WGS) entry which is preliminary data.</text>
</comment>
<dbReference type="InterPro" id="IPR002634">
    <property type="entry name" value="BolA"/>
</dbReference>
<organism evidence="2 3">
    <name type="scientific">Candidatus Aquarickettsia rohweri</name>
    <dbReference type="NCBI Taxonomy" id="2602574"/>
    <lineage>
        <taxon>Bacteria</taxon>
        <taxon>Pseudomonadati</taxon>
        <taxon>Pseudomonadota</taxon>
        <taxon>Alphaproteobacteria</taxon>
        <taxon>Rickettsiales</taxon>
        <taxon>Candidatus Midichloriaceae</taxon>
        <taxon>Candidatus Aquarickettsia</taxon>
    </lineage>
</organism>
<sequence>MHQVIKSNISSIIKDKLQKNLKVIFLDLKDDSHLHIGHNDQAKQGNTHFSLTVAAKEFENINLLSRHKMINAILKQELEIIHALRIKAYTGKEYLNKYDMQKACLQNEDI</sequence>